<feature type="region of interest" description="Disordered" evidence="2">
    <location>
        <begin position="1"/>
        <end position="45"/>
    </location>
</feature>
<name>A0ABS0RDB2_9ACTN</name>
<evidence type="ECO:0000313" key="3">
    <source>
        <dbReference type="EMBL" id="MBI0315055.1"/>
    </source>
</evidence>
<dbReference type="InterPro" id="IPR008794">
    <property type="entry name" value="Pro_racemase_fam"/>
</dbReference>
<accession>A0ABS0RDB2</accession>
<dbReference type="SUPFAM" id="SSF54506">
    <property type="entry name" value="Diaminopimelate epimerase-like"/>
    <property type="match status" value="1"/>
</dbReference>
<reference evidence="3 4" key="1">
    <citation type="submission" date="2020-12" db="EMBL/GenBank/DDBJ databases">
        <authorList>
            <person name="Kusuma A.B."/>
            <person name="Nouioui I."/>
            <person name="Goodfellow M."/>
        </authorList>
    </citation>
    <scope>NUCLEOTIDE SEQUENCE [LARGE SCALE GENOMIC DNA]</scope>
    <source>
        <strain evidence="3 4">DSM 41764</strain>
    </source>
</reference>
<comment type="similarity">
    <text evidence="1">Belongs to the proline racemase family.</text>
</comment>
<protein>
    <submittedName>
        <fullName evidence="3">Proline racemase family protein</fullName>
    </submittedName>
</protein>
<feature type="compositionally biased region" description="Basic residues" evidence="2">
    <location>
        <begin position="23"/>
        <end position="37"/>
    </location>
</feature>
<evidence type="ECO:0000313" key="4">
    <source>
        <dbReference type="Proteomes" id="UP000638849"/>
    </source>
</evidence>
<comment type="caution">
    <text evidence="3">The sequence shown here is derived from an EMBL/GenBank/DDBJ whole genome shotgun (WGS) entry which is preliminary data.</text>
</comment>
<sequence length="84" mass="9646">MDDHRGQRSRQPGTPRRDPRDRRVPRRVPVGRHRSWARSRAQEPVTAVAPLPAVITTITDRAWLTGTAQFFLDPEDPFPEGCYL</sequence>
<organism evidence="3 4">
    <name type="scientific">Streptomyces javensis</name>
    <dbReference type="NCBI Taxonomy" id="114698"/>
    <lineage>
        <taxon>Bacteria</taxon>
        <taxon>Bacillati</taxon>
        <taxon>Actinomycetota</taxon>
        <taxon>Actinomycetes</taxon>
        <taxon>Kitasatosporales</taxon>
        <taxon>Streptomycetaceae</taxon>
        <taxon>Streptomyces</taxon>
        <taxon>Streptomyces violaceusniger group</taxon>
    </lineage>
</organism>
<keyword evidence="4" id="KW-1185">Reference proteome</keyword>
<dbReference type="Pfam" id="PF05544">
    <property type="entry name" value="Pro_racemase"/>
    <property type="match status" value="1"/>
</dbReference>
<evidence type="ECO:0000256" key="2">
    <source>
        <dbReference type="SAM" id="MobiDB-lite"/>
    </source>
</evidence>
<evidence type="ECO:0000256" key="1">
    <source>
        <dbReference type="ARBA" id="ARBA00007529"/>
    </source>
</evidence>
<dbReference type="EMBL" id="JAEEAQ010000168">
    <property type="protein sequence ID" value="MBI0315055.1"/>
    <property type="molecule type" value="Genomic_DNA"/>
</dbReference>
<gene>
    <name evidence="3" type="ORF">JBF12_19065</name>
</gene>
<dbReference type="Gene3D" id="3.10.310.10">
    <property type="entry name" value="Diaminopimelate Epimerase, Chain A, domain 1"/>
    <property type="match status" value="1"/>
</dbReference>
<dbReference type="Proteomes" id="UP000638849">
    <property type="component" value="Unassembled WGS sequence"/>
</dbReference>
<proteinExistence type="inferred from homology"/>